<keyword evidence="7" id="KW-1185">Reference proteome</keyword>
<evidence type="ECO:0000256" key="6">
    <source>
        <dbReference type="RuleBase" id="RU004914"/>
    </source>
</evidence>
<dbReference type="RefSeq" id="XP_019629810.1">
    <property type="nucleotide sequence ID" value="XM_019774251.1"/>
</dbReference>
<organism evidence="7 8">
    <name type="scientific">Branchiostoma belcheri</name>
    <name type="common">Amphioxus</name>
    <dbReference type="NCBI Taxonomy" id="7741"/>
    <lineage>
        <taxon>Eukaryota</taxon>
        <taxon>Metazoa</taxon>
        <taxon>Chordata</taxon>
        <taxon>Cephalochordata</taxon>
        <taxon>Leptocardii</taxon>
        <taxon>Amphioxiformes</taxon>
        <taxon>Branchiostomatidae</taxon>
        <taxon>Branchiostoma</taxon>
    </lineage>
</organism>
<evidence type="ECO:0000313" key="7">
    <source>
        <dbReference type="Proteomes" id="UP000515135"/>
    </source>
</evidence>
<feature type="transmembrane region" description="Helical" evidence="6">
    <location>
        <begin position="169"/>
        <end position="193"/>
    </location>
</feature>
<evidence type="ECO:0000256" key="5">
    <source>
        <dbReference type="ARBA" id="ARBA00023136"/>
    </source>
</evidence>
<comment type="similarity">
    <text evidence="2 6">Belongs to the multi antimicrobial extrusion (MATE) (TC 2.A.66.1) family.</text>
</comment>
<keyword evidence="5 6" id="KW-0472">Membrane</keyword>
<dbReference type="NCBIfam" id="TIGR00797">
    <property type="entry name" value="matE"/>
    <property type="match status" value="1"/>
</dbReference>
<dbReference type="InterPro" id="IPR045069">
    <property type="entry name" value="MATE_euk"/>
</dbReference>
<dbReference type="PANTHER" id="PTHR11206">
    <property type="entry name" value="MULTIDRUG RESISTANCE PROTEIN"/>
    <property type="match status" value="1"/>
</dbReference>
<feature type="transmembrane region" description="Helical" evidence="6">
    <location>
        <begin position="138"/>
        <end position="157"/>
    </location>
</feature>
<evidence type="ECO:0000256" key="1">
    <source>
        <dbReference type="ARBA" id="ARBA00004141"/>
    </source>
</evidence>
<dbReference type="KEGG" id="bbel:109474038"/>
<evidence type="ECO:0000256" key="3">
    <source>
        <dbReference type="ARBA" id="ARBA00022692"/>
    </source>
</evidence>
<feature type="transmembrane region" description="Helical" evidence="6">
    <location>
        <begin position="199"/>
        <end position="219"/>
    </location>
</feature>
<evidence type="ECO:0000313" key="8">
    <source>
        <dbReference type="RefSeq" id="XP_019629810.1"/>
    </source>
</evidence>
<dbReference type="AlphaFoldDB" id="A0A6P4YK29"/>
<dbReference type="Pfam" id="PF01554">
    <property type="entry name" value="MatE"/>
    <property type="match status" value="2"/>
</dbReference>
<feature type="transmembrane region" description="Helical" evidence="6">
    <location>
        <begin position="281"/>
        <end position="302"/>
    </location>
</feature>
<keyword evidence="4 6" id="KW-1133">Transmembrane helix</keyword>
<protein>
    <recommendedName>
        <fullName evidence="6">Multidrug and toxin extrusion protein</fullName>
    </recommendedName>
</protein>
<reference evidence="8" key="1">
    <citation type="submission" date="2025-08" db="UniProtKB">
        <authorList>
            <consortium name="RefSeq"/>
        </authorList>
    </citation>
    <scope>IDENTIFICATION</scope>
    <source>
        <tissue evidence="8">Gonad</tissue>
    </source>
</reference>
<feature type="transmembrane region" description="Helical" evidence="6">
    <location>
        <begin position="240"/>
        <end position="261"/>
    </location>
</feature>
<dbReference type="GO" id="GO:0015297">
    <property type="term" value="F:antiporter activity"/>
    <property type="evidence" value="ECO:0007669"/>
    <property type="project" value="InterPro"/>
</dbReference>
<feature type="transmembrane region" description="Helical" evidence="6">
    <location>
        <begin position="99"/>
        <end position="118"/>
    </location>
</feature>
<feature type="transmembrane region" description="Helical" evidence="6">
    <location>
        <begin position="322"/>
        <end position="342"/>
    </location>
</feature>
<sequence>MNLRRCFRVIFCPGFGSELRALTRLAWPTTVAFVLEYVMWMMPILFCGHLGKIQLDAVTLAISVVNVTGISLGIGLLTACDTLMAQTFGSDNKMRVGVILQRSILILLLSCFPCWSLYMNTEKLLLLTHQDPEVARLAGEFVTLFIPALPGVFLFFLSTKYLSTQGIVYPAMFINLFVNILNVPANYLCILYFGWGVRGAAIATGVTQYLLCFFMFLYIRVRKLHLQTWPGWRSDCLQEWGVYVKLAIAGLLMVCLESLTFEIGTLLTGLIGTVDLAAQGIIMTINSLNFMIPFAMGIAASIRVGNELGAGNAAQVKLSAKVSIFSFCCYAFVASIVLVSSRHVLGSVFTNDKEVVRLIGEVLPIVGVTQLADSVQAGCAGILRGCGKQKLGAIITFSGYYVLGLPFIAIFMFKLHLGVKGLYFGLGIATMFQCVSFLITIARTDWVQEARKAQDRAGVKAEEDASHCNGRIAKELERDDRFPNGSLGGVGACVQEMQSVAATLEDSTYSQHSLAHKYTEQETEFTTMPPHNRELSEMQEADTQHFLQETGSTDTEPLLDSLTSEVSDTSEVMVLSLEKLPFKVMVWRRLVAVAACLAILTVGVVVREFVPNPDFSYPPDCVTWTTVNGSLPLNMMLPWCNTTVTNMSFSEVTTLHHFSAGHRVRPEETTTTSTTTVTAKAGMILDAVVSRSLRMFSHDSKNSTFFFKTSFT</sequence>
<feature type="transmembrane region" description="Helical" evidence="6">
    <location>
        <begin position="421"/>
        <end position="442"/>
    </location>
</feature>
<accession>A0A6P4YK29</accession>
<gene>
    <name evidence="8" type="primary">LOC109474038</name>
</gene>
<dbReference type="InterPro" id="IPR002528">
    <property type="entry name" value="MATE_fam"/>
</dbReference>
<feature type="transmembrane region" description="Helical" evidence="6">
    <location>
        <begin position="395"/>
        <end position="415"/>
    </location>
</feature>
<dbReference type="GeneID" id="109474038"/>
<evidence type="ECO:0000256" key="4">
    <source>
        <dbReference type="ARBA" id="ARBA00022989"/>
    </source>
</evidence>
<dbReference type="GO" id="GO:1990961">
    <property type="term" value="P:xenobiotic detoxification by transmembrane export across the plasma membrane"/>
    <property type="evidence" value="ECO:0007669"/>
    <property type="project" value="InterPro"/>
</dbReference>
<evidence type="ECO:0000256" key="2">
    <source>
        <dbReference type="ARBA" id="ARBA00010199"/>
    </source>
</evidence>
<dbReference type="OrthoDB" id="2126698at2759"/>
<feature type="transmembrane region" description="Helical" evidence="6">
    <location>
        <begin position="58"/>
        <end position="79"/>
    </location>
</feature>
<comment type="subcellular location">
    <subcellularLocation>
        <location evidence="1">Membrane</location>
        <topology evidence="1">Multi-pass membrane protein</topology>
    </subcellularLocation>
</comment>
<dbReference type="GO" id="GO:0016020">
    <property type="term" value="C:membrane"/>
    <property type="evidence" value="ECO:0007669"/>
    <property type="project" value="UniProtKB-SubCell"/>
</dbReference>
<dbReference type="Proteomes" id="UP000515135">
    <property type="component" value="Unplaced"/>
</dbReference>
<name>A0A6P4YK29_BRABE</name>
<proteinExistence type="inferred from homology"/>
<feature type="transmembrane region" description="Helical" evidence="6">
    <location>
        <begin position="25"/>
        <end position="46"/>
    </location>
</feature>
<dbReference type="CDD" id="cd13132">
    <property type="entry name" value="MATE_eukaryotic"/>
    <property type="match status" value="1"/>
</dbReference>
<keyword evidence="3 6" id="KW-0812">Transmembrane</keyword>
<dbReference type="GO" id="GO:0042910">
    <property type="term" value="F:xenobiotic transmembrane transporter activity"/>
    <property type="evidence" value="ECO:0007669"/>
    <property type="project" value="InterPro"/>
</dbReference>